<dbReference type="InterPro" id="IPR035897">
    <property type="entry name" value="Toll_tir_struct_dom_sf"/>
</dbReference>
<dbReference type="InterPro" id="IPR000504">
    <property type="entry name" value="RRM_dom"/>
</dbReference>
<keyword evidence="3" id="KW-0508">mRNA splicing</keyword>
<keyword evidence="10" id="KW-1185">Reference proteome</keyword>
<evidence type="ECO:0000256" key="6">
    <source>
        <dbReference type="SAM" id="Phobius"/>
    </source>
</evidence>
<feature type="transmembrane region" description="Helical" evidence="6">
    <location>
        <begin position="512"/>
        <end position="537"/>
    </location>
</feature>
<evidence type="ECO:0000256" key="4">
    <source>
        <dbReference type="PROSITE-ProRule" id="PRU00176"/>
    </source>
</evidence>
<comment type="caution">
    <text evidence="9">The sequence shown here is derived from an EMBL/GenBank/DDBJ whole genome shotgun (WGS) entry which is preliminary data.</text>
</comment>
<dbReference type="Gene3D" id="3.40.50.10140">
    <property type="entry name" value="Toll/interleukin-1 receptor homology (TIR) domain"/>
    <property type="match status" value="1"/>
</dbReference>
<dbReference type="SMART" id="SM00360">
    <property type="entry name" value="RRM"/>
    <property type="match status" value="1"/>
</dbReference>
<evidence type="ECO:0000256" key="3">
    <source>
        <dbReference type="ARBA" id="ARBA00023187"/>
    </source>
</evidence>
<keyword evidence="2 4" id="KW-0694">RNA-binding</keyword>
<dbReference type="SUPFAM" id="SSF54928">
    <property type="entry name" value="RNA-binding domain, RBD"/>
    <property type="match status" value="2"/>
</dbReference>
<dbReference type="InterPro" id="IPR035979">
    <property type="entry name" value="RBD_domain_sf"/>
</dbReference>
<feature type="transmembrane region" description="Helical" evidence="6">
    <location>
        <begin position="640"/>
        <end position="662"/>
    </location>
</feature>
<keyword evidence="6" id="KW-0472">Membrane</keyword>
<dbReference type="GO" id="GO:1990904">
    <property type="term" value="C:ribonucleoprotein complex"/>
    <property type="evidence" value="ECO:0007669"/>
    <property type="project" value="UniProtKB-KW"/>
</dbReference>
<organism evidence="9 10">
    <name type="scientific">Durusdinium trenchii</name>
    <dbReference type="NCBI Taxonomy" id="1381693"/>
    <lineage>
        <taxon>Eukaryota</taxon>
        <taxon>Sar</taxon>
        <taxon>Alveolata</taxon>
        <taxon>Dinophyceae</taxon>
        <taxon>Suessiales</taxon>
        <taxon>Symbiodiniaceae</taxon>
        <taxon>Durusdinium</taxon>
    </lineage>
</organism>
<dbReference type="SUPFAM" id="SSF52200">
    <property type="entry name" value="Toll/Interleukin receptor TIR domain"/>
    <property type="match status" value="1"/>
</dbReference>
<evidence type="ECO:0000259" key="7">
    <source>
        <dbReference type="PROSITE" id="PS50102"/>
    </source>
</evidence>
<dbReference type="Proteomes" id="UP001642464">
    <property type="component" value="Unassembled WGS sequence"/>
</dbReference>
<dbReference type="CDD" id="cd12232">
    <property type="entry name" value="RRM3_U2AF65"/>
    <property type="match status" value="1"/>
</dbReference>
<keyword evidence="6" id="KW-1133">Transmembrane helix</keyword>
<dbReference type="PROSITE" id="PS50102">
    <property type="entry name" value="RRM"/>
    <property type="match status" value="1"/>
</dbReference>
<keyword evidence="6" id="KW-0812">Transmembrane</keyword>
<dbReference type="Pfam" id="PF13676">
    <property type="entry name" value="TIR_2"/>
    <property type="match status" value="1"/>
</dbReference>
<sequence length="1185" mass="126329">MALAADTKAARELYLGNLPAGITGQQWMPWINVSVILAALVLLQPSSLVVKTMPGQGDTEAREAPEGAAGSPEPKTHAQDVQHGGAAEQPTVKLPGAVGEASRSREPTTASSQPDGNLRETARQSFEGDSQAFGSRFDAFVVYAMGRGSEAKPSATRAAAIGRALQARGLRVCQQSFLVGAVMQHMSSSDEAHFMAQAAQNSNCAVILLTRQFIDRVETGLFGDSCVAAFTLAKCLPNAVVVALEPELVNPGAWGWNQVFARFSGRAVMDLSMEEPNPAWEDAVDRLAWLLNPHLEVSRPLVGPASSGPLSLHENCPQDEEGGEGPSYDCFISHNWGKDTQGRDNHQRVMQIAATLEKHGIQVFLQDREAHRYSSTDEAMIDGMRRSAVALIFVTRRYIEKIEEGRVDDDCVAQFNLAKRAPAILPVVLEPEMTKISKWGWNRVYAHLSNKMLVDLSRGDVVGFPAVLWSAKAQRMQCAIDLLELRILQETYRLHPKRVQSNPALSVPHKDVVLIVAVCFAAAALSHTIVACGQTVLDGNLNSLLRVVGIVSGLFWIAGFLLHGIWLVMKARLPPDFEVHAGMIQPVGLFASIVRAFAWILIVLLHVVRLSGVEELTPAQLSLSNSTAQDFPGDFSWASIWGAHLFTAGCIVCCLDAIISFGNAGTFQAGWRSVSNLAGLAWVFMAAGAAFISISAQLEQDADVEVTSFQFPGMLFLLLASFAYLLWLFMHPAQLRRHFQKLAASEGAAALDGCWLMPLNALSGHQVAVAVKVNTLPGEPVCGCTMGGSGANFAFVEFRTAEEAANGLRLNGVELLGCQLKVGRPKGYTGPDTGTPQSSSTPSLGDLMAQHGALGKTLALPGLPGQPQSAIDSRLCLCCIPTFVSEERIKELLITFGQLKFYALQKDSEGKSVGVAFFEYQDMMTQQQARVALEGLELGNNKLKVLKPDQVIELGLVDREQKLGARVVPSKVVYLKNIVTLEDLADETGYVEICTDIRLEGEKFGAVVSIEVPRGGGGGGSGGGGGGLNNALPAPAGPLALTNAPTEEPKAPAPAAPAALPAPTLPDLSMALVPIGGQLAKPGGAGDGPGGGGPSGPVDPTTPGFGYAFIEFANIEGSSKAKKALSGRRFGANLVEAEFFSEDKYYAKDFLRPTPNIDEPKREPGMELALIGGGDALDEAPVMVE</sequence>
<gene>
    <name evidence="9" type="ORF">SCF082_LOCUS10955</name>
</gene>
<dbReference type="PANTHER" id="PTHR23139">
    <property type="entry name" value="RNA-BINDING PROTEIN"/>
    <property type="match status" value="1"/>
</dbReference>
<feature type="region of interest" description="Disordered" evidence="5">
    <location>
        <begin position="53"/>
        <end position="119"/>
    </location>
</feature>
<feature type="transmembrane region" description="Helical" evidence="6">
    <location>
        <begin position="543"/>
        <end position="568"/>
    </location>
</feature>
<accession>A0ABP0JA94</accession>
<evidence type="ECO:0000313" key="10">
    <source>
        <dbReference type="Proteomes" id="UP001642464"/>
    </source>
</evidence>
<dbReference type="Pfam" id="PF00076">
    <property type="entry name" value="RRM_1"/>
    <property type="match status" value="1"/>
</dbReference>
<keyword evidence="9" id="KW-0687">Ribonucleoprotein</keyword>
<keyword evidence="1" id="KW-0507">mRNA processing</keyword>
<feature type="transmembrane region" description="Helical" evidence="6">
    <location>
        <begin position="589"/>
        <end position="608"/>
    </location>
</feature>
<feature type="domain" description="TIR" evidence="8">
    <location>
        <begin position="326"/>
        <end position="452"/>
    </location>
</feature>
<evidence type="ECO:0000256" key="5">
    <source>
        <dbReference type="SAM" id="MobiDB-lite"/>
    </source>
</evidence>
<evidence type="ECO:0000259" key="8">
    <source>
        <dbReference type="PROSITE" id="PS50104"/>
    </source>
</evidence>
<feature type="compositionally biased region" description="Low complexity" evidence="5">
    <location>
        <begin position="1029"/>
        <end position="1046"/>
    </location>
</feature>
<feature type="transmembrane region" description="Helical" evidence="6">
    <location>
        <begin position="674"/>
        <end position="697"/>
    </location>
</feature>
<dbReference type="PROSITE" id="PS50104">
    <property type="entry name" value="TIR"/>
    <property type="match status" value="1"/>
</dbReference>
<proteinExistence type="predicted"/>
<feature type="domain" description="RRM" evidence="7">
    <location>
        <begin position="873"/>
        <end position="950"/>
    </location>
</feature>
<feature type="compositionally biased region" description="Gly residues" evidence="5">
    <location>
        <begin position="1017"/>
        <end position="1028"/>
    </location>
</feature>
<dbReference type="Gene3D" id="3.30.70.330">
    <property type="match status" value="3"/>
</dbReference>
<feature type="region of interest" description="Disordered" evidence="5">
    <location>
        <begin position="1017"/>
        <end position="1056"/>
    </location>
</feature>
<feature type="region of interest" description="Disordered" evidence="5">
    <location>
        <begin position="1079"/>
        <end position="1102"/>
    </location>
</feature>
<feature type="compositionally biased region" description="Gly residues" evidence="5">
    <location>
        <begin position="1083"/>
        <end position="1095"/>
    </location>
</feature>
<dbReference type="EMBL" id="CAXAMM010006458">
    <property type="protein sequence ID" value="CAK9011109.1"/>
    <property type="molecule type" value="Genomic_DNA"/>
</dbReference>
<dbReference type="InterPro" id="IPR000157">
    <property type="entry name" value="TIR_dom"/>
</dbReference>
<evidence type="ECO:0000256" key="1">
    <source>
        <dbReference type="ARBA" id="ARBA00022664"/>
    </source>
</evidence>
<reference evidence="9 10" key="1">
    <citation type="submission" date="2024-02" db="EMBL/GenBank/DDBJ databases">
        <authorList>
            <person name="Chen Y."/>
            <person name="Shah S."/>
            <person name="Dougan E. K."/>
            <person name="Thang M."/>
            <person name="Chan C."/>
        </authorList>
    </citation>
    <scope>NUCLEOTIDE SEQUENCE [LARGE SCALE GENOMIC DNA]</scope>
</reference>
<evidence type="ECO:0000256" key="2">
    <source>
        <dbReference type="ARBA" id="ARBA00022884"/>
    </source>
</evidence>
<name>A0ABP0JA94_9DINO</name>
<dbReference type="InterPro" id="IPR012677">
    <property type="entry name" value="Nucleotide-bd_a/b_plait_sf"/>
</dbReference>
<protein>
    <submittedName>
        <fullName evidence="9">Uncharacterized protein</fullName>
    </submittedName>
</protein>
<feature type="transmembrane region" description="Helical" evidence="6">
    <location>
        <begin position="709"/>
        <end position="730"/>
    </location>
</feature>
<evidence type="ECO:0000313" key="9">
    <source>
        <dbReference type="EMBL" id="CAK9011109.1"/>
    </source>
</evidence>